<proteinExistence type="predicted"/>
<evidence type="ECO:0000256" key="1">
    <source>
        <dbReference type="SAM" id="MobiDB-lite"/>
    </source>
</evidence>
<feature type="compositionally biased region" description="Basic and acidic residues" evidence="1">
    <location>
        <begin position="223"/>
        <end position="232"/>
    </location>
</feature>
<sequence length="261" mass="28075">MDVVGQELRSRTSGMLHTVCIHHCSTYAARGQLSPRPPCAGSVYRRTLCSRSQSSEECFSAPPALLPMAATPHSAPGSRSRYKEQSRAEVGEFARSYYKEHAPSPALGCAARTPNERRNAGANTARSWAGSGWCASTSRVWRLCGDAGRRGDVMRPVRWGGVRWSPGRTPLVWSGLRLRLRLRLRVPVSAPSARGPSSPVPVYRCTLDLDVGGAGAGAGGKEAGSRKQDGGRRGSPSESEWESEMGQLDLTGVARTAQRDV</sequence>
<feature type="region of interest" description="Disordered" evidence="1">
    <location>
        <begin position="108"/>
        <end position="130"/>
    </location>
</feature>
<keyword evidence="3" id="KW-1185">Reference proteome</keyword>
<dbReference type="InParanoid" id="A0A165DFE3"/>
<protein>
    <submittedName>
        <fullName evidence="2">Uncharacterized protein</fullName>
    </submittedName>
</protein>
<reference evidence="2 3" key="1">
    <citation type="journal article" date="2016" name="Mol. Biol. Evol.">
        <title>Comparative Genomics of Early-Diverging Mushroom-Forming Fungi Provides Insights into the Origins of Lignocellulose Decay Capabilities.</title>
        <authorList>
            <person name="Nagy L.G."/>
            <person name="Riley R."/>
            <person name="Tritt A."/>
            <person name="Adam C."/>
            <person name="Daum C."/>
            <person name="Floudas D."/>
            <person name="Sun H."/>
            <person name="Yadav J.S."/>
            <person name="Pangilinan J."/>
            <person name="Larsson K.H."/>
            <person name="Matsuura K."/>
            <person name="Barry K."/>
            <person name="Labutti K."/>
            <person name="Kuo R."/>
            <person name="Ohm R.A."/>
            <person name="Bhattacharya S.S."/>
            <person name="Shirouzu T."/>
            <person name="Yoshinaga Y."/>
            <person name="Martin F.M."/>
            <person name="Grigoriev I.V."/>
            <person name="Hibbett D.S."/>
        </authorList>
    </citation>
    <scope>NUCLEOTIDE SEQUENCE [LARGE SCALE GENOMIC DNA]</scope>
    <source>
        <strain evidence="2 3">HHB12733</strain>
    </source>
</reference>
<dbReference type="EMBL" id="KV424058">
    <property type="protein sequence ID" value="KZT52695.1"/>
    <property type="molecule type" value="Genomic_DNA"/>
</dbReference>
<name>A0A165DFE3_9BASI</name>
<gene>
    <name evidence="2" type="ORF">CALCODRAFT_79574</name>
</gene>
<evidence type="ECO:0000313" key="3">
    <source>
        <dbReference type="Proteomes" id="UP000076842"/>
    </source>
</evidence>
<organism evidence="2 3">
    <name type="scientific">Calocera cornea HHB12733</name>
    <dbReference type="NCBI Taxonomy" id="1353952"/>
    <lineage>
        <taxon>Eukaryota</taxon>
        <taxon>Fungi</taxon>
        <taxon>Dikarya</taxon>
        <taxon>Basidiomycota</taxon>
        <taxon>Agaricomycotina</taxon>
        <taxon>Dacrymycetes</taxon>
        <taxon>Dacrymycetales</taxon>
        <taxon>Dacrymycetaceae</taxon>
        <taxon>Calocera</taxon>
    </lineage>
</organism>
<accession>A0A165DFE3</accession>
<dbReference type="Proteomes" id="UP000076842">
    <property type="component" value="Unassembled WGS sequence"/>
</dbReference>
<dbReference type="AlphaFoldDB" id="A0A165DFE3"/>
<feature type="region of interest" description="Disordered" evidence="1">
    <location>
        <begin position="214"/>
        <end position="261"/>
    </location>
</feature>
<evidence type="ECO:0000313" key="2">
    <source>
        <dbReference type="EMBL" id="KZT52695.1"/>
    </source>
</evidence>